<evidence type="ECO:0000256" key="2">
    <source>
        <dbReference type="ARBA" id="ARBA00022679"/>
    </source>
</evidence>
<dbReference type="CDD" id="cd01173">
    <property type="entry name" value="pyridoxal_pyridoxamine_kinase"/>
    <property type="match status" value="1"/>
</dbReference>
<sequence length="284" mass="30970">MMKNVLSIQPHVVFGHAGNSAAAFPMQRLGVNVWPLETMQFSNHMQYGHWAGSAIDAEQMTELVDGIGTIGMLRRCDAVLSGYLSSTDQVRAVVEIVRTVKATNPHAWHFATPVIGAGAGANVDDYLLQTIPEYADGLAPTHDALQKLAGRTVDTVDEAVAACRDIIRRGPQVVLVKQLRDRNSPADRINLLAVTQSEAWMTQHPRYPFARQPVGVAELTSAVFVARRLLGDNVRTALEHTVAAVHAVLKATYEAGRYELELVAAQDDIARPSEWLGAWFVDAA</sequence>
<dbReference type="Pfam" id="PF08543">
    <property type="entry name" value="Phos_pyr_kin"/>
    <property type="match status" value="1"/>
</dbReference>
<protein>
    <recommendedName>
        <fullName evidence="1">pyridoxal kinase</fullName>
        <ecNumber evidence="1">2.7.1.35</ecNumber>
    </recommendedName>
</protein>
<dbReference type="PANTHER" id="PTHR10534">
    <property type="entry name" value="PYRIDOXAL KINASE"/>
    <property type="match status" value="1"/>
</dbReference>
<keyword evidence="3" id="KW-0547">Nucleotide-binding</keyword>
<evidence type="ECO:0000313" key="7">
    <source>
        <dbReference type="EMBL" id="SMF23292.1"/>
    </source>
</evidence>
<dbReference type="InterPro" id="IPR029056">
    <property type="entry name" value="Ribokinase-like"/>
</dbReference>
<organism evidence="7 8">
    <name type="scientific">Trinickia caryophylli</name>
    <name type="common">Paraburkholderia caryophylli</name>
    <dbReference type="NCBI Taxonomy" id="28094"/>
    <lineage>
        <taxon>Bacteria</taxon>
        <taxon>Pseudomonadati</taxon>
        <taxon>Pseudomonadota</taxon>
        <taxon>Betaproteobacteria</taxon>
        <taxon>Burkholderiales</taxon>
        <taxon>Burkholderiaceae</taxon>
        <taxon>Trinickia</taxon>
    </lineage>
</organism>
<dbReference type="PANTHER" id="PTHR10534:SF2">
    <property type="entry name" value="PYRIDOXAL KINASE"/>
    <property type="match status" value="1"/>
</dbReference>
<dbReference type="NCBIfam" id="NF004398">
    <property type="entry name" value="PRK05756.1"/>
    <property type="match status" value="1"/>
</dbReference>
<keyword evidence="8" id="KW-1185">Reference proteome</keyword>
<feature type="domain" description="Pyridoxamine kinase/Phosphomethylpyrimidine kinase" evidence="6">
    <location>
        <begin position="75"/>
        <end position="258"/>
    </location>
</feature>
<dbReference type="EMBL" id="FXAH01000004">
    <property type="protein sequence ID" value="SMF23292.1"/>
    <property type="molecule type" value="Genomic_DNA"/>
</dbReference>
<keyword evidence="2" id="KW-0808">Transferase</keyword>
<proteinExistence type="predicted"/>
<gene>
    <name evidence="7" type="ORF">SAMN06295900_104173</name>
</gene>
<evidence type="ECO:0000256" key="3">
    <source>
        <dbReference type="ARBA" id="ARBA00022741"/>
    </source>
</evidence>
<keyword evidence="4 7" id="KW-0418">Kinase</keyword>
<keyword evidence="5" id="KW-0067">ATP-binding</keyword>
<dbReference type="GO" id="GO:0009443">
    <property type="term" value="P:pyridoxal 5'-phosphate salvage"/>
    <property type="evidence" value="ECO:0007669"/>
    <property type="project" value="InterPro"/>
</dbReference>
<dbReference type="GO" id="GO:0008478">
    <property type="term" value="F:pyridoxal kinase activity"/>
    <property type="evidence" value="ECO:0007669"/>
    <property type="project" value="UniProtKB-EC"/>
</dbReference>
<dbReference type="STRING" id="28094.SAMN06295900_104173"/>
<dbReference type="Proteomes" id="UP000192911">
    <property type="component" value="Unassembled WGS sequence"/>
</dbReference>
<dbReference type="InterPro" id="IPR013749">
    <property type="entry name" value="PM/HMP-P_kinase-1"/>
</dbReference>
<dbReference type="GO" id="GO:0005829">
    <property type="term" value="C:cytosol"/>
    <property type="evidence" value="ECO:0007669"/>
    <property type="project" value="TreeGrafter"/>
</dbReference>
<evidence type="ECO:0000313" key="8">
    <source>
        <dbReference type="Proteomes" id="UP000192911"/>
    </source>
</evidence>
<dbReference type="EC" id="2.7.1.35" evidence="1"/>
<accession>A0A1X7DWY6</accession>
<dbReference type="NCBIfam" id="TIGR00687">
    <property type="entry name" value="pyridox_kin"/>
    <property type="match status" value="1"/>
</dbReference>
<evidence type="ECO:0000256" key="1">
    <source>
        <dbReference type="ARBA" id="ARBA00012104"/>
    </source>
</evidence>
<reference evidence="8" key="1">
    <citation type="submission" date="2017-04" db="EMBL/GenBank/DDBJ databases">
        <authorList>
            <person name="Varghese N."/>
            <person name="Submissions S."/>
        </authorList>
    </citation>
    <scope>NUCLEOTIDE SEQUENCE [LARGE SCALE GENOMIC DNA]</scope>
    <source>
        <strain evidence="8">Ballard 720</strain>
    </source>
</reference>
<dbReference type="GO" id="GO:0005524">
    <property type="term" value="F:ATP binding"/>
    <property type="evidence" value="ECO:0007669"/>
    <property type="project" value="UniProtKB-KW"/>
</dbReference>
<dbReference type="AlphaFoldDB" id="A0A1X7DWY6"/>
<evidence type="ECO:0000256" key="4">
    <source>
        <dbReference type="ARBA" id="ARBA00022777"/>
    </source>
</evidence>
<dbReference type="SUPFAM" id="SSF53613">
    <property type="entry name" value="Ribokinase-like"/>
    <property type="match status" value="1"/>
</dbReference>
<dbReference type="Gene3D" id="3.40.1190.20">
    <property type="match status" value="1"/>
</dbReference>
<evidence type="ECO:0000259" key="6">
    <source>
        <dbReference type="Pfam" id="PF08543"/>
    </source>
</evidence>
<evidence type="ECO:0000256" key="5">
    <source>
        <dbReference type="ARBA" id="ARBA00022840"/>
    </source>
</evidence>
<name>A0A1X7DWY6_TRICW</name>
<dbReference type="InterPro" id="IPR004625">
    <property type="entry name" value="PyrdxlKinase"/>
</dbReference>